<dbReference type="Proteomes" id="UP000826616">
    <property type="component" value="Chromosome"/>
</dbReference>
<keyword evidence="4" id="KW-1185">Reference proteome</keyword>
<evidence type="ECO:0000256" key="1">
    <source>
        <dbReference type="SAM" id="Phobius"/>
    </source>
</evidence>
<name>A0ABX8YAV2_ANETH</name>
<proteinExistence type="predicted"/>
<evidence type="ECO:0000313" key="3">
    <source>
        <dbReference type="EMBL" id="QYY42826.1"/>
    </source>
</evidence>
<feature type="transmembrane region" description="Helical" evidence="1">
    <location>
        <begin position="44"/>
        <end position="68"/>
    </location>
</feature>
<feature type="domain" description="Transposase DDE" evidence="2">
    <location>
        <begin position="6"/>
        <end position="57"/>
    </location>
</feature>
<keyword evidence="1" id="KW-0472">Membrane</keyword>
<reference evidence="3 4" key="1">
    <citation type="submission" date="2021-08" db="EMBL/GenBank/DDBJ databases">
        <title>Complete genome sequence of the strain Aneurinibacillus thermoaerophilus CCM 8960.</title>
        <authorList>
            <person name="Musilova J."/>
            <person name="Kourilova X."/>
            <person name="Pernicova I."/>
            <person name="Bezdicek M."/>
            <person name="Lengerova M."/>
            <person name="Obruca S."/>
            <person name="Sedlar K."/>
        </authorList>
    </citation>
    <scope>NUCLEOTIDE SEQUENCE [LARGE SCALE GENOMIC DNA]</scope>
    <source>
        <strain evidence="3 4">CCM 8960</strain>
    </source>
</reference>
<dbReference type="EMBL" id="CP080764">
    <property type="protein sequence ID" value="QYY42826.1"/>
    <property type="molecule type" value="Genomic_DNA"/>
</dbReference>
<gene>
    <name evidence="3" type="ORF">K3F53_00110</name>
</gene>
<keyword evidence="1" id="KW-0812">Transmembrane</keyword>
<evidence type="ECO:0000313" key="4">
    <source>
        <dbReference type="Proteomes" id="UP000826616"/>
    </source>
</evidence>
<sequence length="105" mass="13013">MLTFLKTTFGRALFQRRSEIERVFSFLKNKQGMEQPRWHGKNRYHFHCQPCVFIHNIGFLCWFCNIICNKYRNYRMRGKFYICIIDVYFGGDPFFMKWNKKEVYK</sequence>
<evidence type="ECO:0000259" key="2">
    <source>
        <dbReference type="Pfam" id="PF13751"/>
    </source>
</evidence>
<organism evidence="3 4">
    <name type="scientific">Aneurinibacillus thermoaerophilus</name>
    <dbReference type="NCBI Taxonomy" id="143495"/>
    <lineage>
        <taxon>Bacteria</taxon>
        <taxon>Bacillati</taxon>
        <taxon>Bacillota</taxon>
        <taxon>Bacilli</taxon>
        <taxon>Bacillales</taxon>
        <taxon>Paenibacillaceae</taxon>
        <taxon>Aneurinibacillus group</taxon>
        <taxon>Aneurinibacillus</taxon>
    </lineage>
</organism>
<dbReference type="InterPro" id="IPR025668">
    <property type="entry name" value="Tnp_DDE_dom"/>
</dbReference>
<dbReference type="RefSeq" id="WP_057897209.1">
    <property type="nucleotide sequence ID" value="NZ_CP080764.1"/>
</dbReference>
<accession>A0ABX8YAV2</accession>
<dbReference type="GeneID" id="97604209"/>
<protein>
    <submittedName>
        <fullName evidence="3">Transposase</fullName>
    </submittedName>
</protein>
<keyword evidence="1" id="KW-1133">Transmembrane helix</keyword>
<dbReference type="Pfam" id="PF13751">
    <property type="entry name" value="DDE_Tnp_1_6"/>
    <property type="match status" value="1"/>
</dbReference>